<evidence type="ECO:0000313" key="1">
    <source>
        <dbReference type="EMBL" id="GAC41419.1"/>
    </source>
</evidence>
<protein>
    <submittedName>
        <fullName evidence="1">Large exoprotein</fullName>
    </submittedName>
</protein>
<dbReference type="EMBL" id="BALG01000031">
    <property type="protein sequence ID" value="GAC41419.1"/>
    <property type="molecule type" value="Genomic_DNA"/>
</dbReference>
<gene>
    <name evidence="1" type="ORF">PPOP_0769</name>
</gene>
<comment type="caution">
    <text evidence="1">The sequence shown here is derived from an EMBL/GenBank/DDBJ whole genome shotgun (WGS) entry which is preliminary data.</text>
</comment>
<dbReference type="RefSeq" id="WP_006284730.1">
    <property type="nucleotide sequence ID" value="NZ_BALG01000031.1"/>
</dbReference>
<organism evidence="1 2">
    <name type="scientific">Paenibacillus popilliae ATCC 14706</name>
    <dbReference type="NCBI Taxonomy" id="1212764"/>
    <lineage>
        <taxon>Bacteria</taxon>
        <taxon>Bacillati</taxon>
        <taxon>Bacillota</taxon>
        <taxon>Bacilli</taxon>
        <taxon>Bacillales</taxon>
        <taxon>Paenibacillaceae</taxon>
        <taxon>Paenibacillus</taxon>
    </lineage>
</organism>
<accession>M9LYX8</accession>
<dbReference type="Proteomes" id="UP000029453">
    <property type="component" value="Unassembled WGS sequence"/>
</dbReference>
<proteinExistence type="predicted"/>
<reference evidence="1 2" key="1">
    <citation type="submission" date="2012-10" db="EMBL/GenBank/DDBJ databases">
        <title>Draft Genome Sequence of Paenibacillus popilliae ATCC 14706T.</title>
        <authorList>
            <person name="Iiyama K."/>
            <person name="Mori K."/>
            <person name="Mon H."/>
            <person name="Chieda Y."/>
            <person name="Lee J.M."/>
            <person name="Kusakabe T."/>
            <person name="Tashiro K."/>
            <person name="Asano S."/>
            <person name="Yasunaga-Aoki C."/>
            <person name="Shimizu S."/>
        </authorList>
    </citation>
    <scope>NUCLEOTIDE SEQUENCE [LARGE SCALE GENOMIC DNA]</scope>
    <source>
        <strain evidence="1 2">ATCC 14706</strain>
    </source>
</reference>
<name>M9LYX8_PAEPP</name>
<dbReference type="AlphaFoldDB" id="M9LYX8"/>
<keyword evidence="2" id="KW-1185">Reference proteome</keyword>
<evidence type="ECO:0000313" key="2">
    <source>
        <dbReference type="Proteomes" id="UP000029453"/>
    </source>
</evidence>
<sequence length="81" mass="8277">MMKIATGFQNLSMEQLLDVSGGYWGQATFEAIGTYAEAAGKGALGGAVVTRTLQGAAIGAGAGVAVQAYDDLKYLTGKLFN</sequence>